<evidence type="ECO:0000313" key="3">
    <source>
        <dbReference type="Proteomes" id="UP000663193"/>
    </source>
</evidence>
<dbReference type="AlphaFoldDB" id="A0A7U2I2H4"/>
<feature type="compositionally biased region" description="Polar residues" evidence="1">
    <location>
        <begin position="1"/>
        <end position="14"/>
    </location>
</feature>
<dbReference type="Proteomes" id="UP000663193">
    <property type="component" value="Chromosome 9"/>
</dbReference>
<feature type="non-terminal residue" evidence="2">
    <location>
        <position position="1"/>
    </location>
</feature>
<dbReference type="VEuPathDB" id="FungiDB:JI435_066870"/>
<evidence type="ECO:0000256" key="1">
    <source>
        <dbReference type="SAM" id="MobiDB-lite"/>
    </source>
</evidence>
<organism evidence="2 3">
    <name type="scientific">Phaeosphaeria nodorum (strain SN15 / ATCC MYA-4574 / FGSC 10173)</name>
    <name type="common">Glume blotch fungus</name>
    <name type="synonym">Parastagonospora nodorum</name>
    <dbReference type="NCBI Taxonomy" id="321614"/>
    <lineage>
        <taxon>Eukaryota</taxon>
        <taxon>Fungi</taxon>
        <taxon>Dikarya</taxon>
        <taxon>Ascomycota</taxon>
        <taxon>Pezizomycotina</taxon>
        <taxon>Dothideomycetes</taxon>
        <taxon>Pleosporomycetidae</taxon>
        <taxon>Pleosporales</taxon>
        <taxon>Pleosporineae</taxon>
        <taxon>Phaeosphaeriaceae</taxon>
        <taxon>Parastagonospora</taxon>
    </lineage>
</organism>
<accession>A0A7U2I2H4</accession>
<feature type="region of interest" description="Disordered" evidence="1">
    <location>
        <begin position="147"/>
        <end position="209"/>
    </location>
</feature>
<proteinExistence type="predicted"/>
<protein>
    <submittedName>
        <fullName evidence="2">Uncharacterized protein</fullName>
    </submittedName>
</protein>
<sequence>VQAQMVNNTWNDNAAPSRGCGEAASERNELSGENDSSEDEQRDVGLPAFGNPDHSKSSSRSATGSLLPPTPGSWLGMLDQDGPFSALFPSDEIYSMIPILDEDKAIQPFEQPFIPSDSPVCLATGSPSLGDQTGGARTCGLNETRGKSCFQPNSPSISRNHGVNQLSGGDLAENMSPTSAGQGLSTVASETQSAPALQQADTVGLGPSASGQDSASYLISVNLSCTDTQLERVMTALARTGAYVNVQIERALQ</sequence>
<evidence type="ECO:0000313" key="2">
    <source>
        <dbReference type="EMBL" id="QRC99358.1"/>
    </source>
</evidence>
<feature type="compositionally biased region" description="Polar residues" evidence="1">
    <location>
        <begin position="175"/>
        <end position="201"/>
    </location>
</feature>
<keyword evidence="3" id="KW-1185">Reference proteome</keyword>
<feature type="compositionally biased region" description="Polar residues" evidence="1">
    <location>
        <begin position="150"/>
        <end position="167"/>
    </location>
</feature>
<name>A0A7U2I2H4_PHANO</name>
<dbReference type="EMBL" id="CP069031">
    <property type="protein sequence ID" value="QRC99358.1"/>
    <property type="molecule type" value="Genomic_DNA"/>
</dbReference>
<gene>
    <name evidence="2" type="ORF">JI435_066870</name>
</gene>
<feature type="region of interest" description="Disordered" evidence="1">
    <location>
        <begin position="1"/>
        <end position="68"/>
    </location>
</feature>
<reference evidence="3" key="1">
    <citation type="journal article" date="2021" name="BMC Genomics">
        <title>Chromosome-level genome assembly and manually-curated proteome of model necrotroph Parastagonospora nodorum Sn15 reveals a genome-wide trove of candidate effector homologs, and redundancy of virulence-related functions within an accessory chromosome.</title>
        <authorList>
            <person name="Bertazzoni S."/>
            <person name="Jones D.A.B."/>
            <person name="Phan H.T."/>
            <person name="Tan K.-C."/>
            <person name="Hane J.K."/>
        </authorList>
    </citation>
    <scope>NUCLEOTIDE SEQUENCE [LARGE SCALE GENOMIC DNA]</scope>
    <source>
        <strain evidence="3">SN15 / ATCC MYA-4574 / FGSC 10173)</strain>
    </source>
</reference>